<organism evidence="2 3">
    <name type="scientific">Dimargaris verticillata</name>
    <dbReference type="NCBI Taxonomy" id="2761393"/>
    <lineage>
        <taxon>Eukaryota</taxon>
        <taxon>Fungi</taxon>
        <taxon>Fungi incertae sedis</taxon>
        <taxon>Zoopagomycota</taxon>
        <taxon>Kickxellomycotina</taxon>
        <taxon>Dimargaritomycetes</taxon>
        <taxon>Dimargaritales</taxon>
        <taxon>Dimargaritaceae</taxon>
        <taxon>Dimargaris</taxon>
    </lineage>
</organism>
<reference evidence="2" key="1">
    <citation type="submission" date="2022-07" db="EMBL/GenBank/DDBJ databases">
        <title>Phylogenomic reconstructions and comparative analyses of Kickxellomycotina fungi.</title>
        <authorList>
            <person name="Reynolds N.K."/>
            <person name="Stajich J.E."/>
            <person name="Barry K."/>
            <person name="Grigoriev I.V."/>
            <person name="Crous P."/>
            <person name="Smith M.E."/>
        </authorList>
    </citation>
    <scope>NUCLEOTIDE SEQUENCE</scope>
    <source>
        <strain evidence="2">RSA 567</strain>
    </source>
</reference>
<comment type="caution">
    <text evidence="2">The sequence shown here is derived from an EMBL/GenBank/DDBJ whole genome shotgun (WGS) entry which is preliminary data.</text>
</comment>
<dbReference type="SUPFAM" id="SSF48690">
    <property type="entry name" value="Epsilon subunit of mitochondrial F1F0-ATP synthase"/>
    <property type="match status" value="1"/>
</dbReference>
<sequence>MSSAWKAAGLTYLQYTQLCAAALRNVVKADVAAAFAKRQTTPIKVAKWENGKTVETHEY</sequence>
<dbReference type="Gene3D" id="1.10.1620.20">
    <property type="entry name" value="ATP synthase, F1 complex, epsilon subunit superfamily, mitochondrial"/>
    <property type="match status" value="1"/>
</dbReference>
<dbReference type="Pfam" id="PF04627">
    <property type="entry name" value="ATP-synt_Eps"/>
    <property type="match status" value="1"/>
</dbReference>
<dbReference type="InterPro" id="IPR036742">
    <property type="entry name" value="ATP_synth_F1_esu_sf_mt"/>
</dbReference>
<comment type="similarity">
    <text evidence="1">Belongs to the eukaryotic ATPase epsilon family.</text>
</comment>
<evidence type="ECO:0008006" key="4">
    <source>
        <dbReference type="Google" id="ProtNLM"/>
    </source>
</evidence>
<dbReference type="GO" id="GO:0042776">
    <property type="term" value="P:proton motive force-driven mitochondrial ATP synthesis"/>
    <property type="evidence" value="ECO:0007669"/>
    <property type="project" value="TreeGrafter"/>
</dbReference>
<dbReference type="EMBL" id="JANBQB010000212">
    <property type="protein sequence ID" value="KAJ1979560.1"/>
    <property type="molecule type" value="Genomic_DNA"/>
</dbReference>
<dbReference type="Proteomes" id="UP001151582">
    <property type="component" value="Unassembled WGS sequence"/>
</dbReference>
<evidence type="ECO:0000256" key="1">
    <source>
        <dbReference type="ARBA" id="ARBA00009502"/>
    </source>
</evidence>
<evidence type="ECO:0000313" key="2">
    <source>
        <dbReference type="EMBL" id="KAJ1979560.1"/>
    </source>
</evidence>
<protein>
    <recommendedName>
        <fullName evidence="4">Mitochondrial ATP synthase epsilon chain-domain-containing protein</fullName>
    </recommendedName>
</protein>
<dbReference type="CDD" id="cd12153">
    <property type="entry name" value="F1-ATPase_epsilon"/>
    <property type="match status" value="1"/>
</dbReference>
<dbReference type="InterPro" id="IPR006721">
    <property type="entry name" value="ATP_synth_F1_esu_mt"/>
</dbReference>
<evidence type="ECO:0000313" key="3">
    <source>
        <dbReference type="Proteomes" id="UP001151582"/>
    </source>
</evidence>
<dbReference type="GO" id="GO:0005743">
    <property type="term" value="C:mitochondrial inner membrane"/>
    <property type="evidence" value="ECO:0007669"/>
    <property type="project" value="InterPro"/>
</dbReference>
<name>A0A9W8B3B8_9FUNG</name>
<dbReference type="GO" id="GO:0045259">
    <property type="term" value="C:proton-transporting ATP synthase complex"/>
    <property type="evidence" value="ECO:0007669"/>
    <property type="project" value="InterPro"/>
</dbReference>
<keyword evidence="3" id="KW-1185">Reference proteome</keyword>
<dbReference type="AlphaFoldDB" id="A0A9W8B3B8"/>
<gene>
    <name evidence="2" type="ORF">H4R34_002771</name>
</gene>
<dbReference type="GO" id="GO:0046933">
    <property type="term" value="F:proton-transporting ATP synthase activity, rotational mechanism"/>
    <property type="evidence" value="ECO:0007669"/>
    <property type="project" value="InterPro"/>
</dbReference>
<dbReference type="PANTHER" id="PTHR12448:SF0">
    <property type="entry name" value="ATP SYNTHASE SUBUNIT EPSILON, MITOCHONDRIAL"/>
    <property type="match status" value="1"/>
</dbReference>
<dbReference type="PANTHER" id="PTHR12448">
    <property type="entry name" value="ATP SYNTHASE EPSILON CHAIN, MITOCHONDRIAL"/>
    <property type="match status" value="1"/>
</dbReference>
<accession>A0A9W8B3B8</accession>
<proteinExistence type="inferred from homology"/>